<evidence type="ECO:0000256" key="1">
    <source>
        <dbReference type="ARBA" id="ARBA00023125"/>
    </source>
</evidence>
<dbReference type="PANTHER" id="PTHR46558:SF11">
    <property type="entry name" value="HTH-TYPE TRANSCRIPTIONAL REGULATOR XRE"/>
    <property type="match status" value="1"/>
</dbReference>
<keyword evidence="1" id="KW-0238">DNA-binding</keyword>
<dbReference type="Proteomes" id="UP000287857">
    <property type="component" value="Unassembled WGS sequence"/>
</dbReference>
<comment type="caution">
    <text evidence="3">The sequence shown here is derived from an EMBL/GenBank/DDBJ whole genome shotgun (WGS) entry which is preliminary data.</text>
</comment>
<dbReference type="EMBL" id="NGJS01000001">
    <property type="protein sequence ID" value="RSU00690.1"/>
    <property type="molecule type" value="Genomic_DNA"/>
</dbReference>
<dbReference type="PROSITE" id="PS50943">
    <property type="entry name" value="HTH_CROC1"/>
    <property type="match status" value="2"/>
</dbReference>
<keyword evidence="4" id="KW-1185">Reference proteome</keyword>
<dbReference type="InterPro" id="IPR001387">
    <property type="entry name" value="Cro/C1-type_HTH"/>
</dbReference>
<proteinExistence type="predicted"/>
<evidence type="ECO:0000313" key="3">
    <source>
        <dbReference type="EMBL" id="RSU00690.1"/>
    </source>
</evidence>
<sequence length="301" mass="35221">MSENYSGDLLKSLRKEQKMSQTKLAELSGISQSALVKYEKGTRKISKEIDNALSKVLNIDTLLKNDEVDCLIDQLIHYRDINDLSNKNLAFEMEISEVSLSYFLNRKRKPSKELQRRITIFLLDKEKEMLLEIKQKDGSFNFPIVDKDALGERIQVIRKLRGETLEKFGKNFTRPVGKNVLNRWEKGMNIPDIERLMNVAYIGNVTVSYILFGDNFSHMLAKGKEIRSFERLDSYRMGLRLRKIRRDHRLEREDFGKFFSPPITKWSMDKYENGKDIPNTVRLVQYAYIGKVSLEFLIYGI</sequence>
<dbReference type="AlphaFoldDB" id="A0A430A2M1"/>
<evidence type="ECO:0000259" key="2">
    <source>
        <dbReference type="PROSITE" id="PS50943"/>
    </source>
</evidence>
<dbReference type="PANTHER" id="PTHR46558">
    <property type="entry name" value="TRACRIPTIONAL REGULATORY PROTEIN-RELATED-RELATED"/>
    <property type="match status" value="1"/>
</dbReference>
<accession>A0A430A2M1</accession>
<dbReference type="Pfam" id="PF01381">
    <property type="entry name" value="HTH_3"/>
    <property type="match status" value="1"/>
</dbReference>
<dbReference type="SMART" id="SM00530">
    <property type="entry name" value="HTH_XRE"/>
    <property type="match status" value="4"/>
</dbReference>
<name>A0A430A2M1_9ENTE</name>
<protein>
    <submittedName>
        <fullName evidence="3">Transcriptional regulator</fullName>
    </submittedName>
</protein>
<dbReference type="InterPro" id="IPR010982">
    <property type="entry name" value="Lambda_DNA-bd_dom_sf"/>
</dbReference>
<dbReference type="SUPFAM" id="SSF47413">
    <property type="entry name" value="lambda repressor-like DNA-binding domains"/>
    <property type="match status" value="3"/>
</dbReference>
<dbReference type="GO" id="GO:0003677">
    <property type="term" value="F:DNA binding"/>
    <property type="evidence" value="ECO:0007669"/>
    <property type="project" value="UniProtKB-KW"/>
</dbReference>
<evidence type="ECO:0000313" key="4">
    <source>
        <dbReference type="Proteomes" id="UP000287857"/>
    </source>
</evidence>
<dbReference type="OrthoDB" id="2055733at2"/>
<dbReference type="RefSeq" id="WP_002350143.1">
    <property type="nucleotide sequence ID" value="NZ_NGJS01000001.1"/>
</dbReference>
<dbReference type="CDD" id="cd00093">
    <property type="entry name" value="HTH_XRE"/>
    <property type="match status" value="2"/>
</dbReference>
<dbReference type="Gene3D" id="1.10.260.40">
    <property type="entry name" value="lambda repressor-like DNA-binding domains"/>
    <property type="match status" value="2"/>
</dbReference>
<reference evidence="3 4" key="1">
    <citation type="submission" date="2017-05" db="EMBL/GenBank/DDBJ databases">
        <title>Vagococcus spp. assemblies.</title>
        <authorList>
            <person name="Gulvik C.A."/>
        </authorList>
    </citation>
    <scope>NUCLEOTIDE SEQUENCE [LARGE SCALE GENOMIC DNA]</scope>
    <source>
        <strain evidence="3 4">SS1995</strain>
    </source>
</reference>
<feature type="domain" description="HTH cro/C1-type" evidence="2">
    <location>
        <begin position="176"/>
        <end position="210"/>
    </location>
</feature>
<gene>
    <name evidence="3" type="ORF">CBF37_01375</name>
</gene>
<feature type="domain" description="HTH cro/C1-type" evidence="2">
    <location>
        <begin position="10"/>
        <end position="62"/>
    </location>
</feature>
<organism evidence="3 4">
    <name type="scientific">Vagococcus vulneris</name>
    <dbReference type="NCBI Taxonomy" id="1977869"/>
    <lineage>
        <taxon>Bacteria</taxon>
        <taxon>Bacillati</taxon>
        <taxon>Bacillota</taxon>
        <taxon>Bacilli</taxon>
        <taxon>Lactobacillales</taxon>
        <taxon>Enterococcaceae</taxon>
        <taxon>Vagococcus</taxon>
    </lineage>
</organism>